<proteinExistence type="predicted"/>
<keyword evidence="1" id="KW-0732">Signal</keyword>
<dbReference type="Proteomes" id="UP001596524">
    <property type="component" value="Unassembled WGS sequence"/>
</dbReference>
<organism evidence="2 3">
    <name type="scientific">Nocardioides astragali</name>
    <dbReference type="NCBI Taxonomy" id="1776736"/>
    <lineage>
        <taxon>Bacteria</taxon>
        <taxon>Bacillati</taxon>
        <taxon>Actinomycetota</taxon>
        <taxon>Actinomycetes</taxon>
        <taxon>Propionibacteriales</taxon>
        <taxon>Nocardioidaceae</taxon>
        <taxon>Nocardioides</taxon>
    </lineage>
</organism>
<dbReference type="PROSITE" id="PS51318">
    <property type="entry name" value="TAT"/>
    <property type="match status" value="1"/>
</dbReference>
<accession>A0ABW2MVH8</accession>
<dbReference type="EMBL" id="JBHTCH010000001">
    <property type="protein sequence ID" value="MFC7358949.1"/>
    <property type="molecule type" value="Genomic_DNA"/>
</dbReference>
<comment type="caution">
    <text evidence="2">The sequence shown here is derived from an EMBL/GenBank/DDBJ whole genome shotgun (WGS) entry which is preliminary data.</text>
</comment>
<feature type="chain" id="PRO_5046125405" evidence="1">
    <location>
        <begin position="28"/>
        <end position="492"/>
    </location>
</feature>
<keyword evidence="3" id="KW-1185">Reference proteome</keyword>
<name>A0ABW2MVH8_9ACTN</name>
<sequence>MSHRTRVLTLLAAGGLVAAALAPTAGASAPEDAGADRSAAGNTRLAGGWKAVSSGTVDVLSEITLARTSDGVLHAVYAQDVGTADEYEHTAVSTAGSVLSRSKPVGTWGTLIHNPKLLRSTTGGLRLVFSGLQDNNSANFYSHGYAYDTTSDAAGAAWALQPRALTKFGYAYSGYGVGATTLSNGTPVTAASLNSDTYYRVGTIDTTDQNVVTSSPPDGVASAGLGNYYWHTQLVNSGDAVWMLSYVDGSSEASEGIFAQQIHPTVGAVMKAPGSTTGGDSLNPDQTIAAVARPGGGIVVAYKTGYPTANAISVWQVGGSVKKIKARNVYQVAMDTGASGRLWLAWVDGSDQVHAARSAPSGLAFGAVQKLGKPTSSADLWRIAVDASLDQGTVLVNDTVAQRVSLRMVKPGLSLNASGSLRAQRQGTVKVKVTDAGDALKGVKVKGGGDSCTTKGDGTCTLTVTPKRSGKLAFVATEGGYGAGKDIVKVKR</sequence>
<evidence type="ECO:0000313" key="3">
    <source>
        <dbReference type="Proteomes" id="UP001596524"/>
    </source>
</evidence>
<evidence type="ECO:0000313" key="2">
    <source>
        <dbReference type="EMBL" id="MFC7358949.1"/>
    </source>
</evidence>
<protein>
    <submittedName>
        <fullName evidence="2">Uncharacterized protein</fullName>
    </submittedName>
</protein>
<feature type="signal peptide" evidence="1">
    <location>
        <begin position="1"/>
        <end position="27"/>
    </location>
</feature>
<gene>
    <name evidence="2" type="ORF">ACFQO6_01615</name>
</gene>
<dbReference type="InterPro" id="IPR006311">
    <property type="entry name" value="TAT_signal"/>
</dbReference>
<evidence type="ECO:0000256" key="1">
    <source>
        <dbReference type="SAM" id="SignalP"/>
    </source>
</evidence>
<reference evidence="3" key="1">
    <citation type="journal article" date="2019" name="Int. J. Syst. Evol. Microbiol.">
        <title>The Global Catalogue of Microorganisms (GCM) 10K type strain sequencing project: providing services to taxonomists for standard genome sequencing and annotation.</title>
        <authorList>
            <consortium name="The Broad Institute Genomics Platform"/>
            <consortium name="The Broad Institute Genome Sequencing Center for Infectious Disease"/>
            <person name="Wu L."/>
            <person name="Ma J."/>
        </authorList>
    </citation>
    <scope>NUCLEOTIDE SEQUENCE [LARGE SCALE GENOMIC DNA]</scope>
    <source>
        <strain evidence="3">FCH27</strain>
    </source>
</reference>
<dbReference type="RefSeq" id="WP_255890275.1">
    <property type="nucleotide sequence ID" value="NZ_JAFMZM010000003.1"/>
</dbReference>